<evidence type="ECO:0000313" key="2">
    <source>
        <dbReference type="Proteomes" id="UP000010077"/>
    </source>
</evidence>
<gene>
    <name evidence="1" type="ORF">A1OE_1273</name>
</gene>
<name>K7YPL9_9PROT</name>
<dbReference type="Proteomes" id="UP000010077">
    <property type="component" value="Chromosome"/>
</dbReference>
<dbReference type="AlphaFoldDB" id="K7YPL9"/>
<dbReference type="HOGENOM" id="CLU_3341709_0_0_5"/>
<organism evidence="1 2">
    <name type="scientific">Candidatus Endolissoclinum faulkneri L2</name>
    <dbReference type="NCBI Taxonomy" id="1193729"/>
    <lineage>
        <taxon>Bacteria</taxon>
        <taxon>Pseudomonadati</taxon>
        <taxon>Pseudomonadota</taxon>
        <taxon>Alphaproteobacteria</taxon>
        <taxon>Rhodospirillales</taxon>
        <taxon>Rhodospirillaceae</taxon>
        <taxon>Candidatus Endolissoclinum</taxon>
    </lineage>
</organism>
<keyword evidence="2" id="KW-1185">Reference proteome</keyword>
<sequence length="37" mass="4633">MLLRKIIYCFYISNLINHNFFIKKSIIKENYFRSFIT</sequence>
<reference evidence="1 2" key="1">
    <citation type="journal article" date="2012" name="Proc. Natl. Acad. Sci. U.S.A.">
        <title>Genome streamlining and chemical defense in a coral reef symbiosis.</title>
        <authorList>
            <person name="Kwan J.C."/>
            <person name="Donia M.S."/>
            <person name="Han A.W."/>
            <person name="Hirose E."/>
            <person name="Haygood M.G."/>
            <person name="Schmidt E.W."/>
        </authorList>
    </citation>
    <scope>NUCLEOTIDE SEQUENCE [LARGE SCALE GENOMIC DNA]</scope>
    <source>
        <strain evidence="1 2">L2</strain>
    </source>
</reference>
<protein>
    <submittedName>
        <fullName evidence="1">Uncharacterized protein</fullName>
    </submittedName>
</protein>
<accession>K7YPL9</accession>
<dbReference type="EMBL" id="CP003539">
    <property type="protein sequence ID" value="AFX99447.1"/>
    <property type="molecule type" value="Genomic_DNA"/>
</dbReference>
<proteinExistence type="predicted"/>
<dbReference type="KEGG" id="thal:A1OE_1273"/>
<evidence type="ECO:0000313" key="1">
    <source>
        <dbReference type="EMBL" id="AFX99447.1"/>
    </source>
</evidence>